<dbReference type="GO" id="GO:0050308">
    <property type="term" value="F:sugar-phosphatase activity"/>
    <property type="evidence" value="ECO:0007669"/>
    <property type="project" value="TreeGrafter"/>
</dbReference>
<dbReference type="NCBIfam" id="TIGR01509">
    <property type="entry name" value="HAD-SF-IA-v3"/>
    <property type="match status" value="1"/>
</dbReference>
<dbReference type="PANTHER" id="PTHR43481:SF4">
    <property type="entry name" value="GLYCEROL-1-PHOSPHATE PHOSPHOHYDROLASE 1-RELATED"/>
    <property type="match status" value="1"/>
</dbReference>
<dbReference type="PANTHER" id="PTHR43481">
    <property type="entry name" value="FRUCTOSE-1-PHOSPHATE PHOSPHATASE"/>
    <property type="match status" value="1"/>
</dbReference>
<dbReference type="SFLD" id="SFLDS00003">
    <property type="entry name" value="Haloacid_Dehalogenase"/>
    <property type="match status" value="1"/>
</dbReference>
<evidence type="ECO:0000313" key="2">
    <source>
        <dbReference type="Proteomes" id="UP000218067"/>
    </source>
</evidence>
<dbReference type="InterPro" id="IPR036412">
    <property type="entry name" value="HAD-like_sf"/>
</dbReference>
<dbReference type="AlphaFoldDB" id="A0A1B4Y8J5"/>
<reference evidence="1 2" key="1">
    <citation type="submission" date="2016-08" db="EMBL/GenBank/DDBJ databases">
        <title>Complete genome sequence of Mycobacterium shinshuense, a subspecies of M. ulcerans.</title>
        <authorList>
            <person name="Yoshida M."/>
            <person name="Ogura Y."/>
            <person name="Hayashi T."/>
            <person name="Hoshino Y."/>
        </authorList>
    </citation>
    <scope>NUCLEOTIDE SEQUENCE [LARGE SCALE GENOMIC DNA]</scope>
    <source>
        <strain evidence="2">ATCC 33728</strain>
    </source>
</reference>
<dbReference type="InterPro" id="IPR006439">
    <property type="entry name" value="HAD-SF_hydro_IA"/>
</dbReference>
<gene>
    <name evidence="1" type="ORF">SHTP_4471</name>
</gene>
<dbReference type="Proteomes" id="UP000218067">
    <property type="component" value="Chromosome"/>
</dbReference>
<evidence type="ECO:0000313" key="1">
    <source>
        <dbReference type="EMBL" id="BAV43377.1"/>
    </source>
</evidence>
<dbReference type="Pfam" id="PF00702">
    <property type="entry name" value="Hydrolase"/>
    <property type="match status" value="1"/>
</dbReference>
<dbReference type="Gene3D" id="3.40.50.1000">
    <property type="entry name" value="HAD superfamily/HAD-like"/>
    <property type="match status" value="1"/>
</dbReference>
<sequence>MPELHAAALLFDMDGTLVDSTAVVEATWGAFAELHSLDLAEVLAFAHGRPTAATVRHFLSHPALVASETRRLVEHEESTTEGVREVPGAAEFIAALPRSAWAVVTSASRVLASNRMRAAGIPLPDVLISPDDITRGKPDPQGYLLAADALRVNIGSTIVFEDSPAGIRAGIASNALTVAIGTLAAFDGHIERFSNFHGFEVAGQPPAGGVILSMPAPMNCGV</sequence>
<dbReference type="InterPro" id="IPR023214">
    <property type="entry name" value="HAD_sf"/>
</dbReference>
<dbReference type="InterPro" id="IPR051806">
    <property type="entry name" value="HAD-like_SPP"/>
</dbReference>
<dbReference type="SFLD" id="SFLDG01129">
    <property type="entry name" value="C1.5:_HAD__Beta-PGM__Phosphata"/>
    <property type="match status" value="1"/>
</dbReference>
<keyword evidence="1" id="KW-0378">Hydrolase</keyword>
<proteinExistence type="predicted"/>
<dbReference type="InterPro" id="IPR023198">
    <property type="entry name" value="PGP-like_dom2"/>
</dbReference>
<dbReference type="RefSeq" id="WP_096371905.1">
    <property type="nucleotide sequence ID" value="NZ_AP017624.1"/>
</dbReference>
<dbReference type="GeneID" id="93439036"/>
<dbReference type="EMBL" id="AP017624">
    <property type="protein sequence ID" value="BAV43377.1"/>
    <property type="molecule type" value="Genomic_DNA"/>
</dbReference>
<organism evidence="1 2">
    <name type="scientific">Mycobacterium ulcerans subsp. shinshuense</name>
    <dbReference type="NCBI Taxonomy" id="1124626"/>
    <lineage>
        <taxon>Bacteria</taxon>
        <taxon>Bacillati</taxon>
        <taxon>Actinomycetota</taxon>
        <taxon>Actinomycetes</taxon>
        <taxon>Mycobacteriales</taxon>
        <taxon>Mycobacteriaceae</taxon>
        <taxon>Mycobacterium</taxon>
        <taxon>Mycobacterium ulcerans group</taxon>
    </lineage>
</organism>
<name>A0A1B4Y8J5_MYCUL</name>
<dbReference type="SUPFAM" id="SSF56784">
    <property type="entry name" value="HAD-like"/>
    <property type="match status" value="1"/>
</dbReference>
<accession>A0A1B4Y8J5</accession>
<protein>
    <submittedName>
        <fullName evidence="1">Hydrolase</fullName>
    </submittedName>
</protein>
<dbReference type="Gene3D" id="1.10.150.240">
    <property type="entry name" value="Putative phosphatase, domain 2"/>
    <property type="match status" value="1"/>
</dbReference>